<proteinExistence type="predicted"/>
<evidence type="ECO:0000256" key="1">
    <source>
        <dbReference type="SAM" id="MobiDB-lite"/>
    </source>
</evidence>
<name>A0AAN8PAN7_POLSC</name>
<feature type="compositionally biased region" description="Polar residues" evidence="1">
    <location>
        <begin position="14"/>
        <end position="25"/>
    </location>
</feature>
<feature type="compositionally biased region" description="Basic and acidic residues" evidence="1">
    <location>
        <begin position="1"/>
        <end position="13"/>
    </location>
</feature>
<comment type="caution">
    <text evidence="2">The sequence shown here is derived from an EMBL/GenBank/DDBJ whole genome shotgun (WGS) entry which is preliminary data.</text>
</comment>
<gene>
    <name evidence="2" type="ORF">RUM43_009340</name>
</gene>
<reference evidence="2 3" key="1">
    <citation type="submission" date="2023-10" db="EMBL/GenBank/DDBJ databases">
        <title>Genomes of two closely related lineages of the louse Polyplax serrata with different host specificities.</title>
        <authorList>
            <person name="Martinu J."/>
            <person name="Tarabai H."/>
            <person name="Stefka J."/>
            <person name="Hypsa V."/>
        </authorList>
    </citation>
    <scope>NUCLEOTIDE SEQUENCE [LARGE SCALE GENOMIC DNA]</scope>
    <source>
        <strain evidence="2">HR10_N</strain>
    </source>
</reference>
<dbReference type="AlphaFoldDB" id="A0AAN8PAN7"/>
<feature type="region of interest" description="Disordered" evidence="1">
    <location>
        <begin position="1"/>
        <end position="70"/>
    </location>
</feature>
<dbReference type="Proteomes" id="UP001372834">
    <property type="component" value="Unassembled WGS sequence"/>
</dbReference>
<protein>
    <submittedName>
        <fullName evidence="2">Uncharacterized protein</fullName>
    </submittedName>
</protein>
<organism evidence="2 3">
    <name type="scientific">Polyplax serrata</name>
    <name type="common">Common mouse louse</name>
    <dbReference type="NCBI Taxonomy" id="468196"/>
    <lineage>
        <taxon>Eukaryota</taxon>
        <taxon>Metazoa</taxon>
        <taxon>Ecdysozoa</taxon>
        <taxon>Arthropoda</taxon>
        <taxon>Hexapoda</taxon>
        <taxon>Insecta</taxon>
        <taxon>Pterygota</taxon>
        <taxon>Neoptera</taxon>
        <taxon>Paraneoptera</taxon>
        <taxon>Psocodea</taxon>
        <taxon>Troctomorpha</taxon>
        <taxon>Phthiraptera</taxon>
        <taxon>Anoplura</taxon>
        <taxon>Polyplacidae</taxon>
        <taxon>Polyplax</taxon>
    </lineage>
</organism>
<feature type="compositionally biased region" description="Basic and acidic residues" evidence="1">
    <location>
        <begin position="26"/>
        <end position="36"/>
    </location>
</feature>
<sequence>MTKERNSKKKEINPRTNRQVKNSKNLRAESGKRVEECGELVMKKRGNGNRKLKGKKSRRRGDKKTIPTVI</sequence>
<accession>A0AAN8PAN7</accession>
<feature type="compositionally biased region" description="Basic residues" evidence="1">
    <location>
        <begin position="43"/>
        <end position="62"/>
    </location>
</feature>
<evidence type="ECO:0000313" key="2">
    <source>
        <dbReference type="EMBL" id="KAK6623488.1"/>
    </source>
</evidence>
<evidence type="ECO:0000313" key="3">
    <source>
        <dbReference type="Proteomes" id="UP001372834"/>
    </source>
</evidence>
<dbReference type="EMBL" id="JAWJWE010000038">
    <property type="protein sequence ID" value="KAK6623488.1"/>
    <property type="molecule type" value="Genomic_DNA"/>
</dbReference>